<feature type="compositionally biased region" description="Basic and acidic residues" evidence="12">
    <location>
        <begin position="485"/>
        <end position="495"/>
    </location>
</feature>
<dbReference type="Gene3D" id="1.10.10.60">
    <property type="entry name" value="Homeodomain-like"/>
    <property type="match status" value="1"/>
</dbReference>
<feature type="region of interest" description="Disordered" evidence="12">
    <location>
        <begin position="479"/>
        <end position="624"/>
    </location>
</feature>
<feature type="domain" description="SANT" evidence="14">
    <location>
        <begin position="129"/>
        <end position="180"/>
    </location>
</feature>
<feature type="compositionally biased region" description="Basic and acidic residues" evidence="12">
    <location>
        <begin position="58"/>
        <end position="67"/>
    </location>
</feature>
<evidence type="ECO:0000313" key="16">
    <source>
        <dbReference type="Proteomes" id="UP000007635"/>
    </source>
</evidence>
<reference evidence="15 16" key="1">
    <citation type="journal article" date="2021" name="G3 (Bethesda)">
        <title>Improved contiguity of the threespine stickleback genome using long-read sequencing.</title>
        <authorList>
            <person name="Nath S."/>
            <person name="Shaw D.E."/>
            <person name="White M.A."/>
        </authorList>
    </citation>
    <scope>NUCLEOTIDE SEQUENCE [LARGE SCALE GENOMIC DNA]</scope>
    <source>
        <strain evidence="15 16">Lake Benthic</strain>
    </source>
</reference>
<sequence>MPSVMERSGSGVLSRSRAKTVSNGNSQPHSEEESSDEDHAHDSMIRVGGDYQAPIPEFKPDSPSRYNEKDHRSMLVWCPNSQLSDAMLDEYILMAKEKHGYNMEQALGMLLWHKHDVERSLADLANFTPFPDEWTVEDKVLFEQAFSFHGKSFHRIQQMLPDKLISSLVKYYYSWKKTRTRTSVMDRQARRLISKREKEDSNDEVEEADPGSDSDFEIDTKKEAVKPNPNNANSDKALLSRSGPVKKESLGAQYRHHPLRARRRPPKGMYLQQGDIMSVSASHDAGVVTIRQLDTQLVSLKRQVQSIKQNNSSLKQSLTEGVDTLKPAEVNLCFIFIHSLLDSSFLRTLACLHFLICPCPLACSLYTSHLPQDIISPLAALRLVLIVPLLLSLSHLSCLRPPFHPHIIISAPQPVPKMNSRWTTEEQLLAVQAIRRYGKDFAAIAEVIGTKTPAQVSSFFVSYRRRFNLDEVLREWAAEQVATSRDQRDPRRSGEDTAAATEGAAEEDKVKMEDSPSDITGGSSSPSSAQITSSLSQPPPLLRPAPPSAPPSLLRQPPPLQTRPLQNRAPHNHPPPPLIRPAVTTSSSSGGSSSLRASPPSSSSAAGQMPPSLVGLKVEQPNSH</sequence>
<feature type="domain" description="ELM2" evidence="13">
    <location>
        <begin position="43"/>
        <end position="128"/>
    </location>
</feature>
<evidence type="ECO:0000256" key="10">
    <source>
        <dbReference type="ARBA" id="ARBA00040517"/>
    </source>
</evidence>
<dbReference type="SUPFAM" id="SSF46689">
    <property type="entry name" value="Homeodomain-like"/>
    <property type="match status" value="2"/>
</dbReference>
<evidence type="ECO:0000256" key="4">
    <source>
        <dbReference type="ARBA" id="ARBA00023015"/>
    </source>
</evidence>
<evidence type="ECO:0000313" key="15">
    <source>
        <dbReference type="Ensembl" id="ENSGACP00000051337.1"/>
    </source>
</evidence>
<evidence type="ECO:0000256" key="12">
    <source>
        <dbReference type="SAM" id="MobiDB-lite"/>
    </source>
</evidence>
<dbReference type="Pfam" id="PF01448">
    <property type="entry name" value="ELM2"/>
    <property type="match status" value="1"/>
</dbReference>
<dbReference type="InterPro" id="IPR009057">
    <property type="entry name" value="Homeodomain-like_sf"/>
</dbReference>
<dbReference type="Gene3D" id="1.20.58.1880">
    <property type="match status" value="2"/>
</dbReference>
<evidence type="ECO:0000256" key="11">
    <source>
        <dbReference type="SAM" id="Coils"/>
    </source>
</evidence>
<keyword evidence="6" id="KW-0804">Transcription</keyword>
<keyword evidence="4" id="KW-0805">Transcription regulation</keyword>
<evidence type="ECO:0000256" key="2">
    <source>
        <dbReference type="ARBA" id="ARBA00022491"/>
    </source>
</evidence>
<name>A0AAQ4QLB7_GASAC</name>
<dbReference type="GO" id="GO:0003714">
    <property type="term" value="F:transcription corepressor activity"/>
    <property type="evidence" value="ECO:0007669"/>
    <property type="project" value="TreeGrafter"/>
</dbReference>
<keyword evidence="3" id="KW-0677">Repeat</keyword>
<feature type="compositionally biased region" description="Acidic residues" evidence="12">
    <location>
        <begin position="200"/>
        <end position="217"/>
    </location>
</feature>
<reference evidence="15" key="3">
    <citation type="submission" date="2025-09" db="UniProtKB">
        <authorList>
            <consortium name="Ensembl"/>
        </authorList>
    </citation>
    <scope>IDENTIFICATION</scope>
</reference>
<accession>A0AAQ4QLB7</accession>
<dbReference type="Ensembl" id="ENSGACT00000037346.1">
    <property type="protein sequence ID" value="ENSGACP00000051337.1"/>
    <property type="gene ID" value="ENSGACG00000019834.2"/>
</dbReference>
<evidence type="ECO:0000256" key="6">
    <source>
        <dbReference type="ARBA" id="ARBA00023163"/>
    </source>
</evidence>
<feature type="compositionally biased region" description="Basic and acidic residues" evidence="12">
    <location>
        <begin position="29"/>
        <end position="44"/>
    </location>
</feature>
<protein>
    <recommendedName>
        <fullName evidence="10">REST corepressor 2</fullName>
    </recommendedName>
</protein>
<feature type="region of interest" description="Disordered" evidence="12">
    <location>
        <begin position="193"/>
        <end position="266"/>
    </location>
</feature>
<keyword evidence="2" id="KW-0678">Repressor</keyword>
<dbReference type="PANTHER" id="PTHR16089:SF12">
    <property type="entry name" value="REST COREPRESSOR 2"/>
    <property type="match status" value="1"/>
</dbReference>
<dbReference type="GO" id="GO:0006357">
    <property type="term" value="P:regulation of transcription by RNA polymerase II"/>
    <property type="evidence" value="ECO:0007669"/>
    <property type="project" value="TreeGrafter"/>
</dbReference>
<dbReference type="Proteomes" id="UP000007635">
    <property type="component" value="Chromosome VII"/>
</dbReference>
<feature type="compositionally biased region" description="Basic residues" evidence="12">
    <location>
        <begin position="254"/>
        <end position="266"/>
    </location>
</feature>
<keyword evidence="7" id="KW-0539">Nucleus</keyword>
<evidence type="ECO:0000259" key="13">
    <source>
        <dbReference type="PROSITE" id="PS51156"/>
    </source>
</evidence>
<evidence type="ECO:0000256" key="1">
    <source>
        <dbReference type="ARBA" id="ARBA00004123"/>
    </source>
</evidence>
<feature type="coiled-coil region" evidence="11">
    <location>
        <begin position="290"/>
        <end position="317"/>
    </location>
</feature>
<dbReference type="InterPro" id="IPR017884">
    <property type="entry name" value="SANT_dom"/>
</dbReference>
<evidence type="ECO:0000256" key="8">
    <source>
        <dbReference type="ARBA" id="ARBA00037180"/>
    </source>
</evidence>
<evidence type="ECO:0000256" key="7">
    <source>
        <dbReference type="ARBA" id="ARBA00023242"/>
    </source>
</evidence>
<dbReference type="Pfam" id="PF00249">
    <property type="entry name" value="Myb_DNA-binding"/>
    <property type="match status" value="2"/>
</dbReference>
<dbReference type="SMART" id="SM00717">
    <property type="entry name" value="SANT"/>
    <property type="match status" value="2"/>
</dbReference>
<dbReference type="SMART" id="SM01189">
    <property type="entry name" value="ELM2"/>
    <property type="match status" value="1"/>
</dbReference>
<dbReference type="InterPro" id="IPR049048">
    <property type="entry name" value="REST_helical"/>
</dbReference>
<dbReference type="GO" id="GO:0000118">
    <property type="term" value="C:histone deacetylase complex"/>
    <property type="evidence" value="ECO:0007669"/>
    <property type="project" value="TreeGrafter"/>
</dbReference>
<feature type="compositionally biased region" description="Polar residues" evidence="12">
    <location>
        <begin position="19"/>
        <end position="28"/>
    </location>
</feature>
<dbReference type="Pfam" id="PF20878">
    <property type="entry name" value="REST_helical"/>
    <property type="match status" value="1"/>
</dbReference>
<feature type="domain" description="SANT" evidence="14">
    <location>
        <begin position="417"/>
        <end position="468"/>
    </location>
</feature>
<keyword evidence="5 11" id="KW-0175">Coiled coil</keyword>
<evidence type="ECO:0000256" key="3">
    <source>
        <dbReference type="ARBA" id="ARBA00022737"/>
    </source>
</evidence>
<comment type="similarity">
    <text evidence="9">Belongs to the CoREST family.</text>
</comment>
<feature type="compositionally biased region" description="Low complexity" evidence="12">
    <location>
        <begin position="517"/>
        <end position="536"/>
    </location>
</feature>
<feature type="compositionally biased region" description="Low complexity" evidence="12">
    <location>
        <begin position="580"/>
        <end position="612"/>
    </location>
</feature>
<keyword evidence="16" id="KW-1185">Reference proteome</keyword>
<dbReference type="GeneTree" id="ENSGT00940000154196"/>
<comment type="function">
    <text evidence="8">May act as a component of a corepressor complex that represses transcription.</text>
</comment>
<dbReference type="PANTHER" id="PTHR16089">
    <property type="entry name" value="REST COREPRESSOR COREST PROTEIN-RELATED"/>
    <property type="match status" value="1"/>
</dbReference>
<evidence type="ECO:0000259" key="14">
    <source>
        <dbReference type="PROSITE" id="PS51293"/>
    </source>
</evidence>
<dbReference type="PROSITE" id="PS51293">
    <property type="entry name" value="SANT"/>
    <property type="match status" value="2"/>
</dbReference>
<dbReference type="GO" id="GO:0005667">
    <property type="term" value="C:transcription regulator complex"/>
    <property type="evidence" value="ECO:0007669"/>
    <property type="project" value="TreeGrafter"/>
</dbReference>
<organism evidence="15 16">
    <name type="scientific">Gasterosteus aculeatus aculeatus</name>
    <name type="common">three-spined stickleback</name>
    <dbReference type="NCBI Taxonomy" id="481459"/>
    <lineage>
        <taxon>Eukaryota</taxon>
        <taxon>Metazoa</taxon>
        <taxon>Chordata</taxon>
        <taxon>Craniata</taxon>
        <taxon>Vertebrata</taxon>
        <taxon>Euteleostomi</taxon>
        <taxon>Actinopterygii</taxon>
        <taxon>Neopterygii</taxon>
        <taxon>Teleostei</taxon>
        <taxon>Neoteleostei</taxon>
        <taxon>Acanthomorphata</taxon>
        <taxon>Eupercaria</taxon>
        <taxon>Perciformes</taxon>
        <taxon>Cottioidei</taxon>
        <taxon>Gasterosteales</taxon>
        <taxon>Gasterosteidae</taxon>
        <taxon>Gasterosteus</taxon>
    </lineage>
</organism>
<comment type="subcellular location">
    <subcellularLocation>
        <location evidence="1">Nucleus</location>
    </subcellularLocation>
</comment>
<proteinExistence type="inferred from homology"/>
<feature type="region of interest" description="Disordered" evidence="12">
    <location>
        <begin position="1"/>
        <end position="67"/>
    </location>
</feature>
<dbReference type="FunFam" id="4.10.1240.50:FF:000002">
    <property type="entry name" value="REST corepressor isoform X1"/>
    <property type="match status" value="1"/>
</dbReference>
<dbReference type="InterPro" id="IPR001005">
    <property type="entry name" value="SANT/Myb"/>
</dbReference>
<dbReference type="Gene3D" id="4.10.1240.50">
    <property type="match status" value="1"/>
</dbReference>
<dbReference type="PROSITE" id="PS51156">
    <property type="entry name" value="ELM2"/>
    <property type="match status" value="1"/>
</dbReference>
<dbReference type="FunFam" id="1.10.10.60:FF:000033">
    <property type="entry name" value="REST corepressor 3"/>
    <property type="match status" value="1"/>
</dbReference>
<dbReference type="AlphaFoldDB" id="A0AAQ4QLB7"/>
<evidence type="ECO:0000256" key="5">
    <source>
        <dbReference type="ARBA" id="ARBA00023054"/>
    </source>
</evidence>
<dbReference type="InterPro" id="IPR051066">
    <property type="entry name" value="Trans_reg/Corepressor"/>
</dbReference>
<dbReference type="CDD" id="cd00167">
    <property type="entry name" value="SANT"/>
    <property type="match status" value="1"/>
</dbReference>
<evidence type="ECO:0000256" key="9">
    <source>
        <dbReference type="ARBA" id="ARBA00038011"/>
    </source>
</evidence>
<dbReference type="InterPro" id="IPR000949">
    <property type="entry name" value="ELM2_dom"/>
</dbReference>
<reference evidence="15" key="2">
    <citation type="submission" date="2025-08" db="UniProtKB">
        <authorList>
            <consortium name="Ensembl"/>
        </authorList>
    </citation>
    <scope>IDENTIFICATION</scope>
</reference>
<feature type="compositionally biased region" description="Pro residues" evidence="12">
    <location>
        <begin position="537"/>
        <end position="561"/>
    </location>
</feature>